<feature type="region of interest" description="Disordered" evidence="2">
    <location>
        <begin position="114"/>
        <end position="135"/>
    </location>
</feature>
<evidence type="ECO:0000256" key="1">
    <source>
        <dbReference type="SAM" id="Coils"/>
    </source>
</evidence>
<keyword evidence="1" id="KW-0175">Coiled coil</keyword>
<gene>
    <name evidence="3" type="ORF">THITE_2107547</name>
</gene>
<keyword evidence="4" id="KW-1185">Reference proteome</keyword>
<name>G2QU91_THETT</name>
<evidence type="ECO:0000256" key="2">
    <source>
        <dbReference type="SAM" id="MobiDB-lite"/>
    </source>
</evidence>
<sequence length="135" mass="14983">MSRPLRTALPRPLSLSLAPSRRFIPLAQVRRYSSHQQQQPPSATGAFYKTFTRPVAKCALLAVLVYQLVYFGWSKLEADEIKQERQAEIVKLEAQVRALQAAREAEEAAAAAAASAAGDGRGEAKGSGWSWWRWK</sequence>
<protein>
    <recommendedName>
        <fullName evidence="5">Inner membrane assembly complex subunit 17</fullName>
    </recommendedName>
</protein>
<organism evidence="3 4">
    <name type="scientific">Thermothielavioides terrestris (strain ATCC 38088 / NRRL 8126)</name>
    <name type="common">Thielavia terrestris</name>
    <dbReference type="NCBI Taxonomy" id="578455"/>
    <lineage>
        <taxon>Eukaryota</taxon>
        <taxon>Fungi</taxon>
        <taxon>Dikarya</taxon>
        <taxon>Ascomycota</taxon>
        <taxon>Pezizomycotina</taxon>
        <taxon>Sordariomycetes</taxon>
        <taxon>Sordariomycetidae</taxon>
        <taxon>Sordariales</taxon>
        <taxon>Chaetomiaceae</taxon>
        <taxon>Thermothielavioides</taxon>
        <taxon>Thermothielavioides terrestris</taxon>
    </lineage>
</organism>
<dbReference type="RefSeq" id="XP_003649179.1">
    <property type="nucleotide sequence ID" value="XM_003649131.1"/>
</dbReference>
<dbReference type="GeneID" id="11523824"/>
<evidence type="ECO:0008006" key="5">
    <source>
        <dbReference type="Google" id="ProtNLM"/>
    </source>
</evidence>
<reference evidence="3 4" key="1">
    <citation type="journal article" date="2011" name="Nat. Biotechnol.">
        <title>Comparative genomic analysis of the thermophilic biomass-degrading fungi Myceliophthora thermophila and Thielavia terrestris.</title>
        <authorList>
            <person name="Berka R.M."/>
            <person name="Grigoriev I.V."/>
            <person name="Otillar R."/>
            <person name="Salamov A."/>
            <person name="Grimwood J."/>
            <person name="Reid I."/>
            <person name="Ishmael N."/>
            <person name="John T."/>
            <person name="Darmond C."/>
            <person name="Moisan M.-C."/>
            <person name="Henrissat B."/>
            <person name="Coutinho P.M."/>
            <person name="Lombard V."/>
            <person name="Natvig D.O."/>
            <person name="Lindquist E."/>
            <person name="Schmutz J."/>
            <person name="Lucas S."/>
            <person name="Harris P."/>
            <person name="Powlowski J."/>
            <person name="Bellemare A."/>
            <person name="Taylor D."/>
            <person name="Butler G."/>
            <person name="de Vries R.P."/>
            <person name="Allijn I.E."/>
            <person name="van den Brink J."/>
            <person name="Ushinsky S."/>
            <person name="Storms R."/>
            <person name="Powell A.J."/>
            <person name="Paulsen I.T."/>
            <person name="Elbourne L.D.H."/>
            <person name="Baker S.E."/>
            <person name="Magnuson J."/>
            <person name="LaBoissiere S."/>
            <person name="Clutterbuck A.J."/>
            <person name="Martinez D."/>
            <person name="Wogulis M."/>
            <person name="de Leon A.L."/>
            <person name="Rey M.W."/>
            <person name="Tsang A."/>
        </authorList>
    </citation>
    <scope>NUCLEOTIDE SEQUENCE [LARGE SCALE GENOMIC DNA]</scope>
    <source>
        <strain evidence="4">ATCC 38088 / NRRL 8126</strain>
    </source>
</reference>
<evidence type="ECO:0000313" key="3">
    <source>
        <dbReference type="EMBL" id="AEO62843.1"/>
    </source>
</evidence>
<proteinExistence type="predicted"/>
<dbReference type="EMBL" id="CP003009">
    <property type="protein sequence ID" value="AEO62843.1"/>
    <property type="molecule type" value="Genomic_DNA"/>
</dbReference>
<dbReference type="AlphaFoldDB" id="G2QU91"/>
<evidence type="ECO:0000313" key="4">
    <source>
        <dbReference type="Proteomes" id="UP000008181"/>
    </source>
</evidence>
<feature type="coiled-coil region" evidence="1">
    <location>
        <begin position="82"/>
        <end position="109"/>
    </location>
</feature>
<dbReference type="Proteomes" id="UP000008181">
    <property type="component" value="Chromosome 1"/>
</dbReference>
<dbReference type="HOGENOM" id="CLU_137473_0_0_1"/>
<dbReference type="OrthoDB" id="2120024at2759"/>
<dbReference type="KEGG" id="ttt:THITE_2107547"/>
<accession>G2QU91</accession>
<dbReference type="eggNOG" id="ENOG502SXHS">
    <property type="taxonomic scope" value="Eukaryota"/>
</dbReference>